<sequence length="41" mass="4310">MSKSAKPSYRIATIEGDGIGPEVTRSARCSEMTAAILRALA</sequence>
<dbReference type="Proteomes" id="UP001164020">
    <property type="component" value="Chromosome"/>
</dbReference>
<name>A0ABY7BWR9_9HYPH</name>
<dbReference type="RefSeq" id="WP_268879376.1">
    <property type="nucleotide sequence ID" value="NZ_CP114029.1"/>
</dbReference>
<keyword evidence="2" id="KW-1185">Reference proteome</keyword>
<dbReference type="EMBL" id="CP114029">
    <property type="protein sequence ID" value="WAP66928.1"/>
    <property type="molecule type" value="Genomic_DNA"/>
</dbReference>
<gene>
    <name evidence="1" type="ORF">OH818_14800</name>
</gene>
<evidence type="ECO:0000313" key="2">
    <source>
        <dbReference type="Proteomes" id="UP001164020"/>
    </source>
</evidence>
<reference evidence="1" key="1">
    <citation type="submission" date="2022-12" db="EMBL/GenBank/DDBJ databases">
        <title>Jiella pelagia sp. nov., isolated from phosphonate enriched culture of Northwest Pacific surface seawater.</title>
        <authorList>
            <person name="Shin D.Y."/>
            <person name="Hwang C.Y."/>
        </authorList>
    </citation>
    <scope>NUCLEOTIDE SEQUENCE</scope>
    <source>
        <strain evidence="1">HL-NP1</strain>
    </source>
</reference>
<proteinExistence type="predicted"/>
<protein>
    <recommendedName>
        <fullName evidence="3">3-isopropylmalate dehydrogenase</fullName>
    </recommendedName>
</protein>
<evidence type="ECO:0008006" key="3">
    <source>
        <dbReference type="Google" id="ProtNLM"/>
    </source>
</evidence>
<evidence type="ECO:0000313" key="1">
    <source>
        <dbReference type="EMBL" id="WAP66928.1"/>
    </source>
</evidence>
<organism evidence="1 2">
    <name type="scientific">Jiella pelagia</name>
    <dbReference type="NCBI Taxonomy" id="2986949"/>
    <lineage>
        <taxon>Bacteria</taxon>
        <taxon>Pseudomonadati</taxon>
        <taxon>Pseudomonadota</taxon>
        <taxon>Alphaproteobacteria</taxon>
        <taxon>Hyphomicrobiales</taxon>
        <taxon>Aurantimonadaceae</taxon>
        <taxon>Jiella</taxon>
    </lineage>
</organism>
<accession>A0ABY7BWR9</accession>
<dbReference type="SUPFAM" id="SSF53659">
    <property type="entry name" value="Isocitrate/Isopropylmalate dehydrogenase-like"/>
    <property type="match status" value="1"/>
</dbReference>